<reference evidence="1" key="2">
    <citation type="journal article" date="2015" name="Fish Shellfish Immunol.">
        <title>Early steps in the European eel (Anguilla anguilla)-Vibrio vulnificus interaction in the gills: Role of the RtxA13 toxin.</title>
        <authorList>
            <person name="Callol A."/>
            <person name="Pajuelo D."/>
            <person name="Ebbesson L."/>
            <person name="Teles M."/>
            <person name="MacKenzie S."/>
            <person name="Amaro C."/>
        </authorList>
    </citation>
    <scope>NUCLEOTIDE SEQUENCE</scope>
</reference>
<proteinExistence type="predicted"/>
<reference evidence="1" key="1">
    <citation type="submission" date="2014-11" db="EMBL/GenBank/DDBJ databases">
        <authorList>
            <person name="Amaro Gonzalez C."/>
        </authorList>
    </citation>
    <scope>NUCLEOTIDE SEQUENCE</scope>
</reference>
<sequence length="55" mass="6173">MKRNIPVFYAFSEDIPNKPFKNTSLHGIVKVMIYGMNSDTDLPILSPWTAMDGNG</sequence>
<organism evidence="1">
    <name type="scientific">Anguilla anguilla</name>
    <name type="common">European freshwater eel</name>
    <name type="synonym">Muraena anguilla</name>
    <dbReference type="NCBI Taxonomy" id="7936"/>
    <lineage>
        <taxon>Eukaryota</taxon>
        <taxon>Metazoa</taxon>
        <taxon>Chordata</taxon>
        <taxon>Craniata</taxon>
        <taxon>Vertebrata</taxon>
        <taxon>Euteleostomi</taxon>
        <taxon>Actinopterygii</taxon>
        <taxon>Neopterygii</taxon>
        <taxon>Teleostei</taxon>
        <taxon>Anguilliformes</taxon>
        <taxon>Anguillidae</taxon>
        <taxon>Anguilla</taxon>
    </lineage>
</organism>
<evidence type="ECO:0000313" key="1">
    <source>
        <dbReference type="EMBL" id="JAH53608.1"/>
    </source>
</evidence>
<accession>A0A0E9TLI5</accession>
<protein>
    <submittedName>
        <fullName evidence="1">Uncharacterized protein</fullName>
    </submittedName>
</protein>
<dbReference type="EMBL" id="GBXM01054969">
    <property type="protein sequence ID" value="JAH53608.1"/>
    <property type="molecule type" value="Transcribed_RNA"/>
</dbReference>
<name>A0A0E9TLI5_ANGAN</name>
<dbReference type="AlphaFoldDB" id="A0A0E9TLI5"/>